<proteinExistence type="predicted"/>
<sequence length="224" mass="25165">MISYSCSNNSQYHSYAYNSALYYGQDCTEMPHVNFTNLIQKSSNLSFLFNSEELKKSASKYSCPTGYFSLFPGANSITAINDNGSVLAVNSLSLNTNENMSLFALEDSSKKIFFLGFKDTWSAPARGKSLIRFINLSRDSQIITLQGNGLKVNKELAYKQATAFIEVENGYYWIKYRQSRLAKNAHYKTQMKLESGGIYTICSTGLTRAAQKENTFCASIIQNY</sequence>
<organism evidence="2 3">
    <name type="scientific">Flavobacterium nitrogenifigens</name>
    <dbReference type="NCBI Taxonomy" id="1617283"/>
    <lineage>
        <taxon>Bacteria</taxon>
        <taxon>Pseudomonadati</taxon>
        <taxon>Bacteroidota</taxon>
        <taxon>Flavobacteriia</taxon>
        <taxon>Flavobacteriales</taxon>
        <taxon>Flavobacteriaceae</taxon>
        <taxon>Flavobacterium</taxon>
    </lineage>
</organism>
<dbReference type="EMBL" id="JACHLD010000014">
    <property type="protein sequence ID" value="MBB4804711.1"/>
    <property type="molecule type" value="Genomic_DNA"/>
</dbReference>
<accession>A0A7W7J1V2</accession>
<keyword evidence="3" id="KW-1185">Reference proteome</keyword>
<evidence type="ECO:0000259" key="1">
    <source>
        <dbReference type="Pfam" id="PF14344"/>
    </source>
</evidence>
<feature type="domain" description="DUF4397" evidence="1">
    <location>
        <begin position="32"/>
        <end position="141"/>
    </location>
</feature>
<dbReference type="RefSeq" id="WP_184168207.1">
    <property type="nucleotide sequence ID" value="NZ_JACHLD010000014.1"/>
</dbReference>
<gene>
    <name evidence="2" type="ORF">HNP37_004809</name>
</gene>
<comment type="caution">
    <text evidence="2">The sequence shown here is derived from an EMBL/GenBank/DDBJ whole genome shotgun (WGS) entry which is preliminary data.</text>
</comment>
<dbReference type="AlphaFoldDB" id="A0A7W7J1V2"/>
<evidence type="ECO:0000313" key="3">
    <source>
        <dbReference type="Proteomes" id="UP000561681"/>
    </source>
</evidence>
<protein>
    <recommendedName>
        <fullName evidence="1">DUF4397 domain-containing protein</fullName>
    </recommendedName>
</protein>
<name>A0A7W7J1V2_9FLAO</name>
<dbReference type="Pfam" id="PF14344">
    <property type="entry name" value="DUF4397"/>
    <property type="match status" value="1"/>
</dbReference>
<dbReference type="InterPro" id="IPR025510">
    <property type="entry name" value="DUF4397"/>
</dbReference>
<reference evidence="2 3" key="1">
    <citation type="submission" date="2020-08" db="EMBL/GenBank/DDBJ databases">
        <title>Functional genomics of gut bacteria from endangered species of beetles.</title>
        <authorList>
            <person name="Carlos-Shanley C."/>
        </authorList>
    </citation>
    <scope>NUCLEOTIDE SEQUENCE [LARGE SCALE GENOMIC DNA]</scope>
    <source>
        <strain evidence="2 3">S00142</strain>
    </source>
</reference>
<evidence type="ECO:0000313" key="2">
    <source>
        <dbReference type="EMBL" id="MBB4804711.1"/>
    </source>
</evidence>
<dbReference type="Proteomes" id="UP000561681">
    <property type="component" value="Unassembled WGS sequence"/>
</dbReference>